<accession>A0A7W7N731</accession>
<dbReference type="RefSeq" id="WP_184159161.1">
    <property type="nucleotide sequence ID" value="NZ_JACHLD010000001.1"/>
</dbReference>
<dbReference type="Proteomes" id="UP000561681">
    <property type="component" value="Unassembled WGS sequence"/>
</dbReference>
<protein>
    <submittedName>
        <fullName evidence="2">Uncharacterized protein</fullName>
    </submittedName>
</protein>
<evidence type="ECO:0000313" key="3">
    <source>
        <dbReference type="Proteomes" id="UP000561681"/>
    </source>
</evidence>
<evidence type="ECO:0000313" key="2">
    <source>
        <dbReference type="EMBL" id="MBB4801049.1"/>
    </source>
</evidence>
<evidence type="ECO:0000256" key="1">
    <source>
        <dbReference type="SAM" id="SignalP"/>
    </source>
</evidence>
<name>A0A7W7N731_9FLAO</name>
<feature type="signal peptide" evidence="1">
    <location>
        <begin position="1"/>
        <end position="21"/>
    </location>
</feature>
<organism evidence="2 3">
    <name type="scientific">Flavobacterium nitrogenifigens</name>
    <dbReference type="NCBI Taxonomy" id="1617283"/>
    <lineage>
        <taxon>Bacteria</taxon>
        <taxon>Pseudomonadati</taxon>
        <taxon>Bacteroidota</taxon>
        <taxon>Flavobacteriia</taxon>
        <taxon>Flavobacteriales</taxon>
        <taxon>Flavobacteriaceae</taxon>
        <taxon>Flavobacterium</taxon>
    </lineage>
</organism>
<sequence>MKKTALTFGLFSLVVIATSFSAPIDGGAAGGVIKKKDAFAFLPIDGGAAGGVIKKKDALAMLPIDGGAAGGVIKKKDALSMDSRNLNFSSVNQSIGNDKKVD</sequence>
<keyword evidence="1" id="KW-0732">Signal</keyword>
<keyword evidence="3" id="KW-1185">Reference proteome</keyword>
<reference evidence="2 3" key="1">
    <citation type="submission" date="2020-08" db="EMBL/GenBank/DDBJ databases">
        <title>Functional genomics of gut bacteria from endangered species of beetles.</title>
        <authorList>
            <person name="Carlos-Shanley C."/>
        </authorList>
    </citation>
    <scope>NUCLEOTIDE SEQUENCE [LARGE SCALE GENOMIC DNA]</scope>
    <source>
        <strain evidence="2 3">S00142</strain>
    </source>
</reference>
<comment type="caution">
    <text evidence="2">The sequence shown here is derived from an EMBL/GenBank/DDBJ whole genome shotgun (WGS) entry which is preliminary data.</text>
</comment>
<proteinExistence type="predicted"/>
<dbReference type="EMBL" id="JACHLD010000001">
    <property type="protein sequence ID" value="MBB4801049.1"/>
    <property type="molecule type" value="Genomic_DNA"/>
</dbReference>
<dbReference type="AlphaFoldDB" id="A0A7W7N731"/>
<feature type="chain" id="PRO_5031434115" evidence="1">
    <location>
        <begin position="22"/>
        <end position="102"/>
    </location>
</feature>
<gene>
    <name evidence="2" type="ORF">HNP37_001088</name>
</gene>